<evidence type="ECO:0000256" key="1">
    <source>
        <dbReference type="SAM" id="Phobius"/>
    </source>
</evidence>
<feature type="domain" description="Putative T7SS secretion signal" evidence="3">
    <location>
        <begin position="20"/>
        <end position="200"/>
    </location>
</feature>
<dbReference type="AlphaFoldDB" id="A0A849HGB3"/>
<dbReference type="InterPro" id="IPR049082">
    <property type="entry name" value="T7SS_signal"/>
</dbReference>
<dbReference type="InterPro" id="IPR044927">
    <property type="entry name" value="Endonuclea_NS_2"/>
</dbReference>
<evidence type="ECO:0000259" key="2">
    <source>
        <dbReference type="Pfam" id="PF13930"/>
    </source>
</evidence>
<accession>A0A849HGB3</accession>
<evidence type="ECO:0000313" key="5">
    <source>
        <dbReference type="Proteomes" id="UP000588586"/>
    </source>
</evidence>
<proteinExistence type="predicted"/>
<evidence type="ECO:0000313" key="4">
    <source>
        <dbReference type="EMBL" id="NNM46302.1"/>
    </source>
</evidence>
<dbReference type="Pfam" id="PF13930">
    <property type="entry name" value="Endonuclea_NS_2"/>
    <property type="match status" value="1"/>
</dbReference>
<protein>
    <submittedName>
        <fullName evidence="4">Uncharacterized protein</fullName>
    </submittedName>
</protein>
<sequence length="506" mass="53729">MMTRPSDWWVLDLGSDPTPGDPVTIRSMARSWGGLADDAEYAEGKLRALIGDEAIGKWVGEAGDAFREKTGDLPGQLGKCKNSYRQASDALTWWAGRLEVHQGDADRALVKGRAARADLEAAQAAASVASGGVESAAGSSVLATARKYADSSPPAGVELPSESAVRAAQQRLSSAQAAARSADAAVVAAQSRLDAARQLALEASSLRVADAKTAAGRIREASDAGIPERSRWEKFKDWAAEAWDVIIKIAKIVVAVLGIVALIIGGPLAWVVFAAALLVLADTIMKYLKGQASLWDVALAALGAIPGVRGLTTLGGLKSLLTRGGGALRAMAAGLRSGLGRRTVVTVGQNVAKFKTRGGLTVKFEMTIKETFKTSRTSADKALQAEVGKLGKAGDQGGHYLAHRFLPGALRKNLFPQNAHFNNSAWKRMENEWADWTEHGMEVRVTGNPLPPKSIRPDQVAVSYEVVDPATGRAVYELRKTFDNAANQAFDRVPRSTIRDMVDSLA</sequence>
<keyword evidence="5" id="KW-1185">Reference proteome</keyword>
<name>A0A849HGB3_9MICO</name>
<comment type="caution">
    <text evidence="4">The sequence shown here is derived from an EMBL/GenBank/DDBJ whole genome shotgun (WGS) entry which is preliminary data.</text>
</comment>
<keyword evidence="1" id="KW-0812">Transmembrane</keyword>
<reference evidence="4 5" key="1">
    <citation type="submission" date="2020-04" db="EMBL/GenBank/DDBJ databases">
        <title>Knoellia sp. isolate from air conditioner.</title>
        <authorList>
            <person name="Chea S."/>
            <person name="Kim D.-U."/>
        </authorList>
    </citation>
    <scope>NUCLEOTIDE SEQUENCE [LARGE SCALE GENOMIC DNA]</scope>
    <source>
        <strain evidence="4 5">DB2414S</strain>
    </source>
</reference>
<gene>
    <name evidence="4" type="ORF">HJG52_09825</name>
</gene>
<keyword evidence="1" id="KW-0472">Membrane</keyword>
<feature type="transmembrane region" description="Helical" evidence="1">
    <location>
        <begin position="252"/>
        <end position="281"/>
    </location>
</feature>
<dbReference type="EMBL" id="JABEPQ010000002">
    <property type="protein sequence ID" value="NNM46302.1"/>
    <property type="molecule type" value="Genomic_DNA"/>
</dbReference>
<evidence type="ECO:0000259" key="3">
    <source>
        <dbReference type="Pfam" id="PF21725"/>
    </source>
</evidence>
<dbReference type="Pfam" id="PF21725">
    <property type="entry name" value="T7SS_signal"/>
    <property type="match status" value="1"/>
</dbReference>
<organism evidence="4 5">
    <name type="scientific">Knoellia koreensis</name>
    <dbReference type="NCBI Taxonomy" id="2730921"/>
    <lineage>
        <taxon>Bacteria</taxon>
        <taxon>Bacillati</taxon>
        <taxon>Actinomycetota</taxon>
        <taxon>Actinomycetes</taxon>
        <taxon>Micrococcales</taxon>
        <taxon>Intrasporangiaceae</taxon>
        <taxon>Knoellia</taxon>
    </lineage>
</organism>
<keyword evidence="1" id="KW-1133">Transmembrane helix</keyword>
<dbReference type="Proteomes" id="UP000588586">
    <property type="component" value="Unassembled WGS sequence"/>
</dbReference>
<feature type="domain" description="Type VII secretion system protein EssD-like" evidence="2">
    <location>
        <begin position="382"/>
        <end position="465"/>
    </location>
</feature>